<gene>
    <name evidence="1" type="ORF">CCGE525_25745</name>
</gene>
<proteinExistence type="predicted"/>
<dbReference type="AlphaFoldDB" id="A0A387G222"/>
<reference evidence="1 2" key="1">
    <citation type="submission" date="2018-10" db="EMBL/GenBank/DDBJ databases">
        <title>Rhizobium etli, R. leguminosarum and a new Rhizobium genospecies from Phaseolus dumosus.</title>
        <authorList>
            <person name="Ramirez-Puebla S.T."/>
            <person name="Rogel-Hernandez M.A."/>
            <person name="Guerrero G."/>
            <person name="Ormeno-Orrillo E."/>
            <person name="Martinez-Romero J.C."/>
            <person name="Negrete-Yankelevich S."/>
            <person name="Martinez-Romero E."/>
        </authorList>
    </citation>
    <scope>NUCLEOTIDE SEQUENCE [LARGE SCALE GENOMIC DNA]</scope>
    <source>
        <strain evidence="1 2">CCGE525</strain>
        <plasmid evidence="2">prccge525c</plasmid>
    </source>
</reference>
<sequence length="69" mass="7889">MESMPAARRKNHRCGPDAARRNSMTARFASWRFEAGVFGSDIEARHFGDREILWASSRHPCRYVHAGGR</sequence>
<accession>A0A387G222</accession>
<evidence type="ECO:0000313" key="2">
    <source>
        <dbReference type="Proteomes" id="UP000282195"/>
    </source>
</evidence>
<name>A0A387G222_9HYPH</name>
<organism evidence="1 2">
    <name type="scientific">Rhizobium jaguaris</name>
    <dbReference type="NCBI Taxonomy" id="1312183"/>
    <lineage>
        <taxon>Bacteria</taxon>
        <taxon>Pseudomonadati</taxon>
        <taxon>Pseudomonadota</taxon>
        <taxon>Alphaproteobacteria</taxon>
        <taxon>Hyphomicrobiales</taxon>
        <taxon>Rhizobiaceae</taxon>
        <taxon>Rhizobium/Agrobacterium group</taxon>
        <taxon>Rhizobium</taxon>
    </lineage>
</organism>
<keyword evidence="1" id="KW-0614">Plasmid</keyword>
<dbReference type="KEGG" id="rjg:CCGE525_25745"/>
<keyword evidence="2" id="KW-1185">Reference proteome</keyword>
<geneLocation type="plasmid" evidence="2">
    <name>prccge525c</name>
</geneLocation>
<evidence type="ECO:0000313" key="1">
    <source>
        <dbReference type="EMBL" id="AYG62231.1"/>
    </source>
</evidence>
<protein>
    <submittedName>
        <fullName evidence="1">Uncharacterized protein</fullName>
    </submittedName>
</protein>
<dbReference type="EMBL" id="CP032695">
    <property type="protein sequence ID" value="AYG62231.1"/>
    <property type="molecule type" value="Genomic_DNA"/>
</dbReference>
<dbReference type="Proteomes" id="UP000282195">
    <property type="component" value="Plasmid pRCCGE525c"/>
</dbReference>